<reference evidence="1 2" key="2">
    <citation type="submission" date="2013-11" db="EMBL/GenBank/DDBJ databases">
        <title>The Genome Sequence of Phytophthora parasitica INRA-310.</title>
        <authorList>
            <consortium name="The Broad Institute Genomics Platform"/>
            <person name="Russ C."/>
            <person name="Tyler B."/>
            <person name="Panabieres F."/>
            <person name="Shan W."/>
            <person name="Tripathy S."/>
            <person name="Grunwald N."/>
            <person name="Machado M."/>
            <person name="Johnson C.S."/>
            <person name="Arredondo F."/>
            <person name="Hong C."/>
            <person name="Coffey M."/>
            <person name="Young S.K."/>
            <person name="Zeng Q."/>
            <person name="Gargeya S."/>
            <person name="Fitzgerald M."/>
            <person name="Abouelleil A."/>
            <person name="Alvarado L."/>
            <person name="Chapman S.B."/>
            <person name="Gainer-Dewar J."/>
            <person name="Goldberg J."/>
            <person name="Griggs A."/>
            <person name="Gujja S."/>
            <person name="Hansen M."/>
            <person name="Howarth C."/>
            <person name="Imamovic A."/>
            <person name="Ireland A."/>
            <person name="Larimer J."/>
            <person name="McCowan C."/>
            <person name="Murphy C."/>
            <person name="Pearson M."/>
            <person name="Poon T.W."/>
            <person name="Priest M."/>
            <person name="Roberts A."/>
            <person name="Saif S."/>
            <person name="Shea T."/>
            <person name="Sykes S."/>
            <person name="Wortman J."/>
            <person name="Nusbaum C."/>
            <person name="Birren B."/>
        </authorList>
    </citation>
    <scope>NUCLEOTIDE SEQUENCE [LARGE SCALE GENOMIC DNA]</scope>
    <source>
        <strain evidence="1 2">INRA-310</strain>
    </source>
</reference>
<gene>
    <name evidence="1" type="ORF">PPTG_23430</name>
</gene>
<dbReference type="GeneID" id="20192029"/>
<protein>
    <submittedName>
        <fullName evidence="1">Uncharacterized protein</fullName>
    </submittedName>
</protein>
<evidence type="ECO:0000313" key="2">
    <source>
        <dbReference type="Proteomes" id="UP000018817"/>
    </source>
</evidence>
<dbReference type="Proteomes" id="UP000018817">
    <property type="component" value="Unassembled WGS sequence"/>
</dbReference>
<proteinExistence type="predicted"/>
<evidence type="ECO:0000313" key="1">
    <source>
        <dbReference type="EMBL" id="ETN05764.1"/>
    </source>
</evidence>
<sequence>MLRALPPRQQPPGLVARLLIDCCFTRDIVDIAEAFCEIETPLAKCTRRVRVQSIIRTMSVTLLSGEESHTRVY</sequence>
<dbReference type="RefSeq" id="XP_008908828.1">
    <property type="nucleotide sequence ID" value="XM_008910580.1"/>
</dbReference>
<dbReference type="EMBL" id="KI669598">
    <property type="protein sequence ID" value="ETN05764.1"/>
    <property type="molecule type" value="Genomic_DNA"/>
</dbReference>
<dbReference type="VEuPathDB" id="FungiDB:PPTG_23430"/>
<dbReference type="AlphaFoldDB" id="W2PZS6"/>
<accession>W2PZS6</accession>
<organism evidence="1 2">
    <name type="scientific">Phytophthora nicotianae (strain INRA-310)</name>
    <name type="common">Phytophthora parasitica</name>
    <dbReference type="NCBI Taxonomy" id="761204"/>
    <lineage>
        <taxon>Eukaryota</taxon>
        <taxon>Sar</taxon>
        <taxon>Stramenopiles</taxon>
        <taxon>Oomycota</taxon>
        <taxon>Peronosporomycetes</taxon>
        <taxon>Peronosporales</taxon>
        <taxon>Peronosporaceae</taxon>
        <taxon>Phytophthora</taxon>
    </lineage>
</organism>
<name>W2PZS6_PHYN3</name>
<reference evidence="2" key="1">
    <citation type="submission" date="2011-12" db="EMBL/GenBank/DDBJ databases">
        <authorList>
            <consortium name="The Broad Institute Genome Sequencing Platform"/>
            <person name="Russ C."/>
            <person name="Tyler B."/>
            <person name="Panabieres F."/>
            <person name="Shan W."/>
            <person name="Tripathy S."/>
            <person name="Grunwald N."/>
            <person name="Machado M."/>
            <person name="Young S.K."/>
            <person name="Zeng Q."/>
            <person name="Gargeya S."/>
            <person name="Fitzgerald M."/>
            <person name="Haas B."/>
            <person name="Abouelleil A."/>
            <person name="Alvarado L."/>
            <person name="Arachchi H.M."/>
            <person name="Berlin A."/>
            <person name="Chapman S.B."/>
            <person name="Gearin G."/>
            <person name="Goldberg J."/>
            <person name="Griggs A."/>
            <person name="Gujja S."/>
            <person name="Hansen M."/>
            <person name="Heiman D."/>
            <person name="Howarth C."/>
            <person name="Larimer J."/>
            <person name="Lui A."/>
            <person name="MacDonald P.J.P."/>
            <person name="McCowen C."/>
            <person name="Montmayeur A."/>
            <person name="Murphy C."/>
            <person name="Neiman D."/>
            <person name="Pearson M."/>
            <person name="Priest M."/>
            <person name="Roberts A."/>
            <person name="Saif S."/>
            <person name="Shea T."/>
            <person name="Sisk P."/>
            <person name="Stolte C."/>
            <person name="Sykes S."/>
            <person name="Wortman J."/>
            <person name="Nusbaum C."/>
            <person name="Birren B."/>
        </authorList>
    </citation>
    <scope>NUCLEOTIDE SEQUENCE [LARGE SCALE GENOMIC DNA]</scope>
    <source>
        <strain evidence="2">INRA-310</strain>
    </source>
</reference>